<dbReference type="InterPro" id="IPR017580">
    <property type="entry name" value="OHCU_decarboxylase-1"/>
</dbReference>
<dbReference type="OrthoDB" id="9800909at2"/>
<dbReference type="GO" id="GO:0000255">
    <property type="term" value="P:allantoin metabolic process"/>
    <property type="evidence" value="ECO:0007669"/>
    <property type="project" value="InterPro"/>
</dbReference>
<evidence type="ECO:0000256" key="4">
    <source>
        <dbReference type="ARBA" id="ARBA00022631"/>
    </source>
</evidence>
<keyword evidence="9" id="KW-1185">Reference proteome</keyword>
<dbReference type="InterPro" id="IPR018020">
    <property type="entry name" value="OHCU_decarboxylase"/>
</dbReference>
<dbReference type="PANTHER" id="PTHR43466:SF1">
    <property type="entry name" value="2-OXO-4-HYDROXY-4-CARBOXY-5-UREIDOIMIDAZOLINE DECARBOXYLASE-RELATED"/>
    <property type="match status" value="1"/>
</dbReference>
<comment type="pathway">
    <text evidence="2">Purine metabolism; urate degradation; (S)-allantoin from urate: step 3/3.</text>
</comment>
<gene>
    <name evidence="8" type="primary">uraD</name>
    <name evidence="8" type="ORF">E4O86_10945</name>
</gene>
<evidence type="ECO:0000256" key="6">
    <source>
        <dbReference type="ARBA" id="ARBA00023239"/>
    </source>
</evidence>
<dbReference type="Pfam" id="PF09349">
    <property type="entry name" value="OHCU_decarbox"/>
    <property type="match status" value="1"/>
</dbReference>
<reference evidence="8" key="1">
    <citation type="submission" date="2019-03" db="EMBL/GenBank/DDBJ databases">
        <title>Afifella sp. nov., isolated from activated sludge.</title>
        <authorList>
            <person name="Li Q."/>
            <person name="Liu Y."/>
        </authorList>
    </citation>
    <scope>NUCLEOTIDE SEQUENCE</scope>
    <source>
        <strain evidence="8">L72</strain>
    </source>
</reference>
<comment type="catalytic activity">
    <reaction evidence="1">
        <text>5-hydroxy-2-oxo-4-ureido-2,5-dihydro-1H-imidazole-5-carboxylate + H(+) = (S)-allantoin + CO2</text>
        <dbReference type="Rhea" id="RHEA:26301"/>
        <dbReference type="ChEBI" id="CHEBI:15378"/>
        <dbReference type="ChEBI" id="CHEBI:15678"/>
        <dbReference type="ChEBI" id="CHEBI:16526"/>
        <dbReference type="ChEBI" id="CHEBI:58639"/>
        <dbReference type="EC" id="4.1.1.97"/>
    </reaction>
</comment>
<accession>A0A964T5F3</accession>
<keyword evidence="5" id="KW-0210">Decarboxylase</keyword>
<protein>
    <recommendedName>
        <fullName evidence="3">2-oxo-4-hydroxy-4-carboxy-5-ureidoimidazoline decarboxylase</fullName>
        <ecNumber evidence="3">4.1.1.97</ecNumber>
    </recommendedName>
</protein>
<dbReference type="GO" id="GO:0051997">
    <property type="term" value="F:2-oxo-4-hydroxy-4-carboxy-5-ureidoimidazoline decarboxylase activity"/>
    <property type="evidence" value="ECO:0007669"/>
    <property type="project" value="UniProtKB-EC"/>
</dbReference>
<evidence type="ECO:0000256" key="5">
    <source>
        <dbReference type="ARBA" id="ARBA00022793"/>
    </source>
</evidence>
<dbReference type="Gene3D" id="1.10.3330.10">
    <property type="entry name" value="Oxo-4-hydroxy-4-carboxy-5-ureidoimidazoline decarboxylase"/>
    <property type="match status" value="1"/>
</dbReference>
<dbReference type="InterPro" id="IPR036778">
    <property type="entry name" value="OHCU_decarboxylase_sf"/>
</dbReference>
<dbReference type="PANTHER" id="PTHR43466">
    <property type="entry name" value="2-OXO-4-HYDROXY-4-CARBOXY-5-UREIDOIMIDAZOLINE DECARBOXYLASE-RELATED"/>
    <property type="match status" value="1"/>
</dbReference>
<evidence type="ECO:0000256" key="1">
    <source>
        <dbReference type="ARBA" id="ARBA00001163"/>
    </source>
</evidence>
<evidence type="ECO:0000259" key="7">
    <source>
        <dbReference type="Pfam" id="PF09349"/>
    </source>
</evidence>
<dbReference type="Proteomes" id="UP000773614">
    <property type="component" value="Unassembled WGS sequence"/>
</dbReference>
<evidence type="ECO:0000313" key="9">
    <source>
        <dbReference type="Proteomes" id="UP000773614"/>
    </source>
</evidence>
<keyword evidence="4" id="KW-0659">Purine metabolism</keyword>
<evidence type="ECO:0000256" key="2">
    <source>
        <dbReference type="ARBA" id="ARBA00004754"/>
    </source>
</evidence>
<keyword evidence="6 8" id="KW-0456">Lyase</keyword>
<feature type="domain" description="Oxo-4-hydroxy-4-carboxy-5-ureidoimidazoline decarboxylase" evidence="7">
    <location>
        <begin position="12"/>
        <end position="170"/>
    </location>
</feature>
<proteinExistence type="predicted"/>
<organism evidence="8 9">
    <name type="scientific">Propylenella binzhouense</name>
    <dbReference type="NCBI Taxonomy" id="2555902"/>
    <lineage>
        <taxon>Bacteria</taxon>
        <taxon>Pseudomonadati</taxon>
        <taxon>Pseudomonadota</taxon>
        <taxon>Alphaproteobacteria</taxon>
        <taxon>Hyphomicrobiales</taxon>
        <taxon>Propylenellaceae</taxon>
        <taxon>Propylenella</taxon>
    </lineage>
</organism>
<dbReference type="GO" id="GO:0006144">
    <property type="term" value="P:purine nucleobase metabolic process"/>
    <property type="evidence" value="ECO:0007669"/>
    <property type="project" value="UniProtKB-KW"/>
</dbReference>
<evidence type="ECO:0000256" key="3">
    <source>
        <dbReference type="ARBA" id="ARBA00012257"/>
    </source>
</evidence>
<evidence type="ECO:0000313" key="8">
    <source>
        <dbReference type="EMBL" id="MYZ48227.1"/>
    </source>
</evidence>
<dbReference type="RefSeq" id="WP_161140578.1">
    <property type="nucleotide sequence ID" value="NZ_SPKJ01000032.1"/>
</dbReference>
<sequence length="177" mass="18916">MSATIPDPRPSALGREAFVARFGGIYEHSPWVAEAVWDAGLGTDLDDPERLAAAMARVVATASPERKRALVRAHPDLAGRAAIAGELTASSRAEQKGAGLDACTPEEFRRFQALNAAYKAKFGFPFVIAVGGLGREEILAAFERRIGNDPDTEFGEALRQIDRIAAIRLAAMSRPAA</sequence>
<name>A0A964T5F3_9HYPH</name>
<comment type="caution">
    <text evidence="8">The sequence shown here is derived from an EMBL/GenBank/DDBJ whole genome shotgun (WGS) entry which is preliminary data.</text>
</comment>
<dbReference type="EC" id="4.1.1.97" evidence="3"/>
<dbReference type="AlphaFoldDB" id="A0A964T5F3"/>
<dbReference type="GO" id="GO:0019628">
    <property type="term" value="P:urate catabolic process"/>
    <property type="evidence" value="ECO:0007669"/>
    <property type="project" value="TreeGrafter"/>
</dbReference>
<dbReference type="NCBIfam" id="TIGR03164">
    <property type="entry name" value="UHCUDC"/>
    <property type="match status" value="1"/>
</dbReference>
<dbReference type="SUPFAM" id="SSF158694">
    <property type="entry name" value="UraD-Like"/>
    <property type="match status" value="1"/>
</dbReference>
<dbReference type="EMBL" id="SPKJ01000032">
    <property type="protein sequence ID" value="MYZ48227.1"/>
    <property type="molecule type" value="Genomic_DNA"/>
</dbReference>